<protein>
    <recommendedName>
        <fullName evidence="11">Kinesin-like protein</fullName>
    </recommendedName>
</protein>
<dbReference type="GO" id="GO:0005524">
    <property type="term" value="F:ATP binding"/>
    <property type="evidence" value="ECO:0007669"/>
    <property type="project" value="UniProtKB-UniRule"/>
</dbReference>
<dbReference type="InterPro" id="IPR036961">
    <property type="entry name" value="Kinesin_motor_dom_sf"/>
</dbReference>
<sequence length="873" mass="94265">MREDSPGSESQSRQSDRTCGVSPGGPGASPSIVVAVRKRPRIPGREDDENDVVRCGENGGPSVTVYEPRTKLDLTPIIEPSSFSYDHVFGEACTNEEVYRGCCRPLLQNVREGGGAVIFAFGQTGSGKTHTMLGTGERPGLYSLAVTELLTMTEHSTMTASFYEAYGAKLYDLLNDRAEVKMLQDEYQNVHIVGITEQIVSSVDDVNALMMRGQQLRAIGTTHANDRSSRSHAVLEIKLKLADNNSESQLGRITFVDLAGSERASDTAETDAKTRREGAEINKSLLALKECIRAMSMRKRHIPFRGSKLTQILRESFVGRCKTCVIAAISPCQSHCEDTLNTLRYADRIKELKGPANPHNGVKPIPCKTCGQPIFIGDRHVCKRQLAACPHCRQDVDKQELDTHVAECKESPMRCQYCNERMLRSESVSHSRRCARAPIRCGACGATVPRQLMDRHTQQECAEAKVKCRYCGCVQSRQLLAAHEQNCDVAKVACPHCLQFVRKRRLDGHVASCARNLSRAMHTPRSTALNIIASASMETSQTLASSSSSIGAQQSILKSATAQTAASSRTSSSHNRNVAAEPAGGQVDLVAADEGTGPLTFTRAHSSPRSSAQLASSAPFANRSQSNRAPAAGGRWNAGALGADEASAACDNDCGSVVCPYSRYGCPVKVTRLNVAAHLKESMQQHLELVTTYADRVDEQNMQLRRLVIHETDTLSSRATMEPDDVDDRYESVACGLEPLSAEEQRVLHELLAAVGRSAVGRSAMGQCSTPELPLSGMEYSDNKDGVTVHSRGSHSAVGGEESLEGGGARVRHSGIGGARTRRSVVEGNTFRLSSSALARGLECCLVSLLCPNALTYLHGGRSTPSPRVSAHG</sequence>
<feature type="domain" description="Kinesin motor" evidence="13">
    <location>
        <begin position="31"/>
        <end position="352"/>
    </location>
</feature>
<dbReference type="VEuPathDB" id="TriTrypDB:LDHU3_13.0170"/>
<dbReference type="PROSITE" id="PS00411">
    <property type="entry name" value="KINESIN_MOTOR_1"/>
    <property type="match status" value="1"/>
</dbReference>
<evidence type="ECO:0000256" key="3">
    <source>
        <dbReference type="ARBA" id="ARBA00022741"/>
    </source>
</evidence>
<dbReference type="GO" id="GO:0007019">
    <property type="term" value="P:microtubule depolymerization"/>
    <property type="evidence" value="ECO:0007669"/>
    <property type="project" value="TreeGrafter"/>
</dbReference>
<dbReference type="GO" id="GO:0007018">
    <property type="term" value="P:microtubule-based movement"/>
    <property type="evidence" value="ECO:0007669"/>
    <property type="project" value="InterPro"/>
</dbReference>
<dbReference type="EMBL" id="RHLD01000039">
    <property type="protein sequence ID" value="TPP50161.1"/>
    <property type="molecule type" value="Genomic_DNA"/>
</dbReference>
<keyword evidence="6 10" id="KW-0067">ATP-binding</keyword>
<feature type="domain" description="TRAF-type" evidence="14">
    <location>
        <begin position="429"/>
        <end position="473"/>
    </location>
</feature>
<evidence type="ECO:0000256" key="10">
    <source>
        <dbReference type="PROSITE-ProRule" id="PRU00283"/>
    </source>
</evidence>
<keyword evidence="3 10" id="KW-0547">Nucleotide-binding</keyword>
<dbReference type="Proteomes" id="UP000318821">
    <property type="component" value="Unassembled WGS sequence"/>
</dbReference>
<feature type="binding site" evidence="10">
    <location>
        <begin position="122"/>
        <end position="129"/>
    </location>
    <ligand>
        <name>ATP</name>
        <dbReference type="ChEBI" id="CHEBI:30616"/>
    </ligand>
</feature>
<evidence type="ECO:0000259" key="14">
    <source>
        <dbReference type="PROSITE" id="PS50145"/>
    </source>
</evidence>
<evidence type="ECO:0000256" key="4">
    <source>
        <dbReference type="ARBA" id="ARBA00022771"/>
    </source>
</evidence>
<dbReference type="PANTHER" id="PTHR47971">
    <property type="entry name" value="KINESIN-RELATED PROTEIN 6"/>
    <property type="match status" value="1"/>
</dbReference>
<dbReference type="PANTHER" id="PTHR47971:SF4">
    <property type="entry name" value="KINESIN-LIKE PROTEIN"/>
    <property type="match status" value="1"/>
</dbReference>
<dbReference type="FunFam" id="3.40.850.10:FF:000012">
    <property type="entry name" value="Kinesin-like protein"/>
    <property type="match status" value="1"/>
</dbReference>
<comment type="caution">
    <text evidence="15">The sequence shown here is derived from an EMBL/GenBank/DDBJ whole genome shotgun (WGS) entry which is preliminary data.</text>
</comment>
<dbReference type="AlphaFoldDB" id="A0A504XMZ5"/>
<evidence type="ECO:0000256" key="12">
    <source>
        <dbReference type="SAM" id="MobiDB-lite"/>
    </source>
</evidence>
<dbReference type="SUPFAM" id="SSF52540">
    <property type="entry name" value="P-loop containing nucleoside triphosphate hydrolases"/>
    <property type="match status" value="1"/>
</dbReference>
<keyword evidence="1 11" id="KW-0493">Microtubule</keyword>
<feature type="region of interest" description="Disordered" evidence="12">
    <location>
        <begin position="563"/>
        <end position="633"/>
    </location>
</feature>
<dbReference type="PRINTS" id="PR00380">
    <property type="entry name" value="KINESINHEAVY"/>
</dbReference>
<dbReference type="VEuPathDB" id="TriTrypDB:LdCL_130006300"/>
<dbReference type="InterPro" id="IPR001752">
    <property type="entry name" value="Kinesin_motor_dom"/>
</dbReference>
<dbReference type="InterPro" id="IPR001293">
    <property type="entry name" value="Znf_TRAF"/>
</dbReference>
<keyword evidence="2 9" id="KW-0479">Metal-binding</keyword>
<dbReference type="Pfam" id="PF02176">
    <property type="entry name" value="zf-TRAF"/>
    <property type="match status" value="1"/>
</dbReference>
<reference evidence="16" key="1">
    <citation type="submission" date="2019-02" db="EMBL/GenBank/DDBJ databases">
        <title>FDA dAtabase for Regulatory Grade micrObial Sequences (FDA-ARGOS): Supporting development and validation of Infectious Disease Dx tests.</title>
        <authorList>
            <person name="Duncan R."/>
            <person name="Fisher C."/>
            <person name="Tallon L."/>
            <person name="Sadzewicz L."/>
            <person name="Sengamalay N."/>
            <person name="Ott S."/>
            <person name="Godinez A."/>
            <person name="Nagaraj S."/>
            <person name="Vavikolanu K."/>
            <person name="Vyas G."/>
            <person name="Nadendla S."/>
            <person name="Aluvathingal J."/>
            <person name="Sichtig H."/>
        </authorList>
    </citation>
    <scope>NUCLEOTIDE SEQUENCE [LARGE SCALE GENOMIC DNA]</scope>
    <source>
        <strain evidence="16">FDAARGOS_360</strain>
    </source>
</reference>
<dbReference type="Pfam" id="PF00225">
    <property type="entry name" value="Kinesin"/>
    <property type="match status" value="1"/>
</dbReference>
<evidence type="ECO:0000256" key="11">
    <source>
        <dbReference type="RuleBase" id="RU000394"/>
    </source>
</evidence>
<dbReference type="SUPFAM" id="SSF49599">
    <property type="entry name" value="TRAF domain-like"/>
    <property type="match status" value="1"/>
</dbReference>
<keyword evidence="4 9" id="KW-0863">Zinc-finger</keyword>
<evidence type="ECO:0000256" key="2">
    <source>
        <dbReference type="ARBA" id="ARBA00022723"/>
    </source>
</evidence>
<comment type="similarity">
    <text evidence="8">Belongs to the TRAFAC class myosin-kinesin ATPase superfamily. Kinesin family. KIN-13 subfamily.</text>
</comment>
<dbReference type="GO" id="GO:0005874">
    <property type="term" value="C:microtubule"/>
    <property type="evidence" value="ECO:0007669"/>
    <property type="project" value="UniProtKB-KW"/>
</dbReference>
<dbReference type="CDD" id="cd01367">
    <property type="entry name" value="KISc_KIF2_like"/>
    <property type="match status" value="1"/>
</dbReference>
<dbReference type="Gene3D" id="3.30.40.10">
    <property type="entry name" value="Zinc/RING finger domain, C3HC4 (zinc finger)"/>
    <property type="match status" value="2"/>
</dbReference>
<feature type="compositionally biased region" description="Low complexity" evidence="12">
    <location>
        <begin position="563"/>
        <end position="573"/>
    </location>
</feature>
<keyword evidence="5 9" id="KW-0862">Zinc</keyword>
<dbReference type="InterPro" id="IPR027417">
    <property type="entry name" value="P-loop_NTPase"/>
</dbReference>
<dbReference type="VEuPathDB" id="TriTrypDB:LdBPK_130130.1"/>
<evidence type="ECO:0000256" key="7">
    <source>
        <dbReference type="ARBA" id="ARBA00023175"/>
    </source>
</evidence>
<dbReference type="GO" id="GO:0003777">
    <property type="term" value="F:microtubule motor activity"/>
    <property type="evidence" value="ECO:0007669"/>
    <property type="project" value="InterPro"/>
</dbReference>
<keyword evidence="7 10" id="KW-0505">Motor protein</keyword>
<evidence type="ECO:0000259" key="13">
    <source>
        <dbReference type="PROSITE" id="PS50067"/>
    </source>
</evidence>
<dbReference type="PROSITE" id="PS50067">
    <property type="entry name" value="KINESIN_MOTOR_2"/>
    <property type="match status" value="1"/>
</dbReference>
<evidence type="ECO:0000313" key="15">
    <source>
        <dbReference type="EMBL" id="TPP50161.1"/>
    </source>
</evidence>
<dbReference type="InterPro" id="IPR013083">
    <property type="entry name" value="Znf_RING/FYVE/PHD"/>
</dbReference>
<organism evidence="15 16">
    <name type="scientific">Leishmania donovani</name>
    <dbReference type="NCBI Taxonomy" id="5661"/>
    <lineage>
        <taxon>Eukaryota</taxon>
        <taxon>Discoba</taxon>
        <taxon>Euglenozoa</taxon>
        <taxon>Kinetoplastea</taxon>
        <taxon>Metakinetoplastina</taxon>
        <taxon>Trypanosomatida</taxon>
        <taxon>Trypanosomatidae</taxon>
        <taxon>Leishmaniinae</taxon>
        <taxon>Leishmania</taxon>
    </lineage>
</organism>
<feature type="zinc finger region" description="TRAF-type" evidence="9">
    <location>
        <begin position="429"/>
        <end position="473"/>
    </location>
</feature>
<evidence type="ECO:0000313" key="16">
    <source>
        <dbReference type="Proteomes" id="UP000318821"/>
    </source>
</evidence>
<feature type="compositionally biased region" description="Low complexity" evidence="12">
    <location>
        <begin position="607"/>
        <end position="618"/>
    </location>
</feature>
<dbReference type="GO" id="GO:0008270">
    <property type="term" value="F:zinc ion binding"/>
    <property type="evidence" value="ECO:0007669"/>
    <property type="project" value="UniProtKB-KW"/>
</dbReference>
<dbReference type="InterPro" id="IPR027640">
    <property type="entry name" value="Kinesin-like_fam"/>
</dbReference>
<accession>A0A504XMZ5</accession>
<dbReference type="PROSITE" id="PS50145">
    <property type="entry name" value="ZF_TRAF"/>
    <property type="match status" value="1"/>
</dbReference>
<dbReference type="SMART" id="SM00129">
    <property type="entry name" value="KISc"/>
    <property type="match status" value="1"/>
</dbReference>
<dbReference type="InterPro" id="IPR019821">
    <property type="entry name" value="Kinesin_motor_CS"/>
</dbReference>
<dbReference type="GO" id="GO:0008017">
    <property type="term" value="F:microtubule binding"/>
    <property type="evidence" value="ECO:0007669"/>
    <property type="project" value="InterPro"/>
</dbReference>
<feature type="region of interest" description="Disordered" evidence="12">
    <location>
        <begin position="1"/>
        <end position="33"/>
    </location>
</feature>
<evidence type="ECO:0000256" key="9">
    <source>
        <dbReference type="PROSITE-ProRule" id="PRU00207"/>
    </source>
</evidence>
<evidence type="ECO:0000256" key="8">
    <source>
        <dbReference type="ARBA" id="ARBA00061030"/>
    </source>
</evidence>
<evidence type="ECO:0000256" key="5">
    <source>
        <dbReference type="ARBA" id="ARBA00022833"/>
    </source>
</evidence>
<dbReference type="Gene3D" id="3.40.850.10">
    <property type="entry name" value="Kinesin motor domain"/>
    <property type="match status" value="1"/>
</dbReference>
<feature type="region of interest" description="Disordered" evidence="12">
    <location>
        <begin position="786"/>
        <end position="816"/>
    </location>
</feature>
<evidence type="ECO:0000256" key="1">
    <source>
        <dbReference type="ARBA" id="ARBA00022701"/>
    </source>
</evidence>
<proteinExistence type="inferred from homology"/>
<evidence type="ECO:0000256" key="6">
    <source>
        <dbReference type="ARBA" id="ARBA00022840"/>
    </source>
</evidence>
<name>A0A504XMZ5_LEIDO</name>
<gene>
    <name evidence="15" type="ORF">CGC20_17540</name>
</gene>